<dbReference type="EMBL" id="LGRX02033604">
    <property type="protein sequence ID" value="KAK3240567.1"/>
    <property type="molecule type" value="Genomic_DNA"/>
</dbReference>
<proteinExistence type="predicted"/>
<organism evidence="1 2">
    <name type="scientific">Cymbomonas tetramitiformis</name>
    <dbReference type="NCBI Taxonomy" id="36881"/>
    <lineage>
        <taxon>Eukaryota</taxon>
        <taxon>Viridiplantae</taxon>
        <taxon>Chlorophyta</taxon>
        <taxon>Pyramimonadophyceae</taxon>
        <taxon>Pyramimonadales</taxon>
        <taxon>Pyramimonadaceae</taxon>
        <taxon>Cymbomonas</taxon>
    </lineage>
</organism>
<gene>
    <name evidence="1" type="ORF">CYMTET_49599</name>
</gene>
<name>A0AAE0BRT9_9CHLO</name>
<reference evidence="1 2" key="1">
    <citation type="journal article" date="2015" name="Genome Biol. Evol.">
        <title>Comparative Genomics of a Bacterivorous Green Alga Reveals Evolutionary Causalities and Consequences of Phago-Mixotrophic Mode of Nutrition.</title>
        <authorList>
            <person name="Burns J.A."/>
            <person name="Paasch A."/>
            <person name="Narechania A."/>
            <person name="Kim E."/>
        </authorList>
    </citation>
    <scope>NUCLEOTIDE SEQUENCE [LARGE SCALE GENOMIC DNA]</scope>
    <source>
        <strain evidence="1 2">PLY_AMNH</strain>
    </source>
</reference>
<dbReference type="Proteomes" id="UP001190700">
    <property type="component" value="Unassembled WGS sequence"/>
</dbReference>
<keyword evidence="2" id="KW-1185">Reference proteome</keyword>
<evidence type="ECO:0000313" key="2">
    <source>
        <dbReference type="Proteomes" id="UP001190700"/>
    </source>
</evidence>
<comment type="caution">
    <text evidence="1">The sequence shown here is derived from an EMBL/GenBank/DDBJ whole genome shotgun (WGS) entry which is preliminary data.</text>
</comment>
<evidence type="ECO:0000313" key="1">
    <source>
        <dbReference type="EMBL" id="KAK3240567.1"/>
    </source>
</evidence>
<dbReference type="AlphaFoldDB" id="A0AAE0BRT9"/>
<protein>
    <submittedName>
        <fullName evidence="1">Uncharacterized protein</fullName>
    </submittedName>
</protein>
<sequence>MLNLLQATSCSQREADVAIRSEWDGPEEAVNVAPITPTGLTATQADPRHPDLTQEQEAASDVEYVLACTQPWRVAGHGGFVRVTFARCGEEKDVLETELLWPDFTLVDQKVNKETKVASDTLVTRARWKKDGDQVAPPDYQAHRDAGRYTMADVQEALSAQQVYPTGVVTDTLMWDRKVHQFCVLSEKTRVHWELMEMMVRHTMGDGARVSPMGSVTGEFQLPFYYEKDQCWRYQPLKYVQKVDVANLRARLKMKYDEVVAGERTIPLLALADVTCKVEKFYPVTDGKGGHGEVFNTNAAAQEFLHLVGGRQGDACRL</sequence>
<accession>A0AAE0BRT9</accession>